<organism evidence="1 2">
    <name type="scientific">Opisthorchis viverrini</name>
    <name type="common">Southeast Asian liver fluke</name>
    <dbReference type="NCBI Taxonomy" id="6198"/>
    <lineage>
        <taxon>Eukaryota</taxon>
        <taxon>Metazoa</taxon>
        <taxon>Spiralia</taxon>
        <taxon>Lophotrochozoa</taxon>
        <taxon>Platyhelminthes</taxon>
        <taxon>Trematoda</taxon>
        <taxon>Digenea</taxon>
        <taxon>Opisthorchiida</taxon>
        <taxon>Opisthorchiata</taxon>
        <taxon>Opisthorchiidae</taxon>
        <taxon>Opisthorchis</taxon>
    </lineage>
</organism>
<dbReference type="Proteomes" id="UP000054324">
    <property type="component" value="Unassembled WGS sequence"/>
</dbReference>
<evidence type="ECO:0000313" key="2">
    <source>
        <dbReference type="Proteomes" id="UP000054324"/>
    </source>
</evidence>
<reference evidence="1 2" key="1">
    <citation type="submission" date="2013-11" db="EMBL/GenBank/DDBJ databases">
        <title>Opisthorchis viverrini - life in the bile duct.</title>
        <authorList>
            <person name="Young N.D."/>
            <person name="Nagarajan N."/>
            <person name="Lin S.J."/>
            <person name="Korhonen P.K."/>
            <person name="Jex A.R."/>
            <person name="Hall R.S."/>
            <person name="Safavi-Hemami H."/>
            <person name="Kaewkong W."/>
            <person name="Bertrand D."/>
            <person name="Gao S."/>
            <person name="Seet Q."/>
            <person name="Wongkham S."/>
            <person name="Teh B.T."/>
            <person name="Wongkham C."/>
            <person name="Intapan P.M."/>
            <person name="Maleewong W."/>
            <person name="Yang X."/>
            <person name="Hu M."/>
            <person name="Wang Z."/>
            <person name="Hofmann A."/>
            <person name="Sternberg P.W."/>
            <person name="Tan P."/>
            <person name="Wang J."/>
            <person name="Gasser R.B."/>
        </authorList>
    </citation>
    <scope>NUCLEOTIDE SEQUENCE [LARGE SCALE GENOMIC DNA]</scope>
</reference>
<dbReference type="EMBL" id="KL597291">
    <property type="protein sequence ID" value="KER19202.1"/>
    <property type="molecule type" value="Genomic_DNA"/>
</dbReference>
<dbReference type="RefSeq" id="XP_009177049.1">
    <property type="nucleotide sequence ID" value="XM_009178785.1"/>
</dbReference>
<evidence type="ECO:0000313" key="1">
    <source>
        <dbReference type="EMBL" id="KER19202.1"/>
    </source>
</evidence>
<accession>A0A074Z159</accession>
<dbReference type="AlphaFoldDB" id="A0A074Z159"/>
<dbReference type="KEGG" id="ovi:T265_15622"/>
<protein>
    <submittedName>
        <fullName evidence="1">Uncharacterized protein</fullName>
    </submittedName>
</protein>
<dbReference type="CTD" id="20329787"/>
<proteinExistence type="predicted"/>
<dbReference type="GeneID" id="20329787"/>
<keyword evidence="2" id="KW-1185">Reference proteome</keyword>
<gene>
    <name evidence="1" type="ORF">T265_15622</name>
</gene>
<sequence>MPSEGCTRAGILPGCPSLDRGSRETEVRFEPRAFRSVNSRSNHCCECAREAIILLIAYDHLGMICRRIDKDLAIVLQVAELATYNLHNNKKKQLLRCNTLRCLSAMPSEGCTRAGILPGCPSLDRGSRETEVRFEPRAFRSVNSRSNHCCECAREAIILLIAYDHLGMICRRIDKDLAIVLQLEHEFTGQNIHGSKPTSTFRLGLVDSIPSPVLHSDGMTARHRNGVTAER</sequence>
<name>A0A074Z159_OPIVI</name>
<dbReference type="OrthoDB" id="10071111at2759"/>